<keyword evidence="5 8" id="KW-0067">ATP-binding</keyword>
<proteinExistence type="inferred from homology"/>
<dbReference type="PROSITE" id="PS01215">
    <property type="entry name" value="MRP"/>
    <property type="match status" value="1"/>
</dbReference>
<name>A0AAJ1U5E0_9RHOB</name>
<comment type="function">
    <text evidence="8">Binds and transfers iron-sulfur (Fe-S) clusters to target apoproteins. Can hydrolyze ATP.</text>
</comment>
<evidence type="ECO:0000256" key="1">
    <source>
        <dbReference type="ARBA" id="ARBA00007352"/>
    </source>
</evidence>
<dbReference type="InterPro" id="IPR034904">
    <property type="entry name" value="FSCA_dom_sf"/>
</dbReference>
<dbReference type="Gene3D" id="3.40.50.300">
    <property type="entry name" value="P-loop containing nucleotide triphosphate hydrolases"/>
    <property type="match status" value="1"/>
</dbReference>
<keyword evidence="12" id="KW-1185">Reference proteome</keyword>
<evidence type="ECO:0000256" key="5">
    <source>
        <dbReference type="ARBA" id="ARBA00022840"/>
    </source>
</evidence>
<gene>
    <name evidence="11" type="ORF">NOI20_04975</name>
</gene>
<feature type="region of interest" description="Disordered" evidence="9">
    <location>
        <begin position="90"/>
        <end position="110"/>
    </location>
</feature>
<evidence type="ECO:0000256" key="7">
    <source>
        <dbReference type="ARBA" id="ARBA00023014"/>
    </source>
</evidence>
<keyword evidence="8" id="KW-0378">Hydrolase</keyword>
<dbReference type="InterPro" id="IPR033756">
    <property type="entry name" value="YlxH/NBP35"/>
</dbReference>
<evidence type="ECO:0000256" key="8">
    <source>
        <dbReference type="HAMAP-Rule" id="MF_02040"/>
    </source>
</evidence>
<dbReference type="InterPro" id="IPR019591">
    <property type="entry name" value="Mrp/NBP35_ATP-bd"/>
</dbReference>
<dbReference type="SUPFAM" id="SSF52540">
    <property type="entry name" value="P-loop containing nucleoside triphosphate hydrolases"/>
    <property type="match status" value="1"/>
</dbReference>
<accession>A0AAJ1U5E0</accession>
<comment type="similarity">
    <text evidence="1">In the N-terminal section; belongs to the MIP18 family.</text>
</comment>
<evidence type="ECO:0000256" key="9">
    <source>
        <dbReference type="SAM" id="MobiDB-lite"/>
    </source>
</evidence>
<dbReference type="AlphaFoldDB" id="A0AAJ1U5E0"/>
<dbReference type="Pfam" id="PF01883">
    <property type="entry name" value="FeS_assembly_P"/>
    <property type="match status" value="1"/>
</dbReference>
<feature type="domain" description="MIP18 family-like" evidence="10">
    <location>
        <begin position="6"/>
        <end position="79"/>
    </location>
</feature>
<dbReference type="GO" id="GO:0051539">
    <property type="term" value="F:4 iron, 4 sulfur cluster binding"/>
    <property type="evidence" value="ECO:0007669"/>
    <property type="project" value="TreeGrafter"/>
</dbReference>
<dbReference type="GO" id="GO:0140663">
    <property type="term" value="F:ATP-dependent FeS chaperone activity"/>
    <property type="evidence" value="ECO:0007669"/>
    <property type="project" value="InterPro"/>
</dbReference>
<evidence type="ECO:0000313" key="12">
    <source>
        <dbReference type="Proteomes" id="UP001227162"/>
    </source>
</evidence>
<dbReference type="InterPro" id="IPR027417">
    <property type="entry name" value="P-loop_NTPase"/>
</dbReference>
<evidence type="ECO:0000313" key="11">
    <source>
        <dbReference type="EMBL" id="MDQ2093455.1"/>
    </source>
</evidence>
<comment type="similarity">
    <text evidence="8">Belongs to the Mrp/NBP35 ATP-binding proteins family.</text>
</comment>
<dbReference type="EMBL" id="JANFFA010000001">
    <property type="protein sequence ID" value="MDQ2093455.1"/>
    <property type="molecule type" value="Genomic_DNA"/>
</dbReference>
<dbReference type="PANTHER" id="PTHR42961:SF2">
    <property type="entry name" value="IRON-SULFUR PROTEIN NUBPL"/>
    <property type="match status" value="1"/>
</dbReference>
<dbReference type="CDD" id="cd02037">
    <property type="entry name" value="Mrp_NBP35"/>
    <property type="match status" value="1"/>
</dbReference>
<dbReference type="InterPro" id="IPR000808">
    <property type="entry name" value="Mrp-like_CS"/>
</dbReference>
<evidence type="ECO:0000256" key="4">
    <source>
        <dbReference type="ARBA" id="ARBA00022741"/>
    </source>
</evidence>
<feature type="binding site" evidence="8">
    <location>
        <begin position="128"/>
        <end position="135"/>
    </location>
    <ligand>
        <name>ATP</name>
        <dbReference type="ChEBI" id="CHEBI:30616"/>
    </ligand>
</feature>
<dbReference type="GO" id="GO:0016226">
    <property type="term" value="P:iron-sulfur cluster assembly"/>
    <property type="evidence" value="ECO:0007669"/>
    <property type="project" value="InterPro"/>
</dbReference>
<dbReference type="FunFam" id="3.40.50.300:FF:001278">
    <property type="entry name" value="Iron-sulfur cluster carrier protein"/>
    <property type="match status" value="1"/>
</dbReference>
<dbReference type="GO" id="GO:0005524">
    <property type="term" value="F:ATP binding"/>
    <property type="evidence" value="ECO:0007669"/>
    <property type="project" value="UniProtKB-UniRule"/>
</dbReference>
<dbReference type="Proteomes" id="UP001227162">
    <property type="component" value="Unassembled WGS sequence"/>
</dbReference>
<reference evidence="11" key="2">
    <citation type="submission" date="2023-04" db="EMBL/GenBank/DDBJ databases">
        <title>'Rhodoalgimonas zhirmunskyi' gen. nov., isolated from a red alga.</title>
        <authorList>
            <person name="Nedashkovskaya O.I."/>
            <person name="Otstavnykh N.Y."/>
            <person name="Bystritskaya E.P."/>
            <person name="Balabanova L.A."/>
            <person name="Isaeva M.P."/>
        </authorList>
    </citation>
    <scope>NUCLEOTIDE SEQUENCE</scope>
    <source>
        <strain evidence="11">10Alg 79</strain>
    </source>
</reference>
<comment type="caution">
    <text evidence="11">The sequence shown here is derived from an EMBL/GenBank/DDBJ whole genome shotgun (WGS) entry which is preliminary data.</text>
</comment>
<dbReference type="GO" id="GO:0046872">
    <property type="term" value="F:metal ion binding"/>
    <property type="evidence" value="ECO:0007669"/>
    <property type="project" value="UniProtKB-KW"/>
</dbReference>
<sequence>MSQISRETVLRELDRLKLPDGGTLVSRGMVKAVTVEKTGAESEVRFVIEAESADQARRMEDIRAAAVHLVEGIPGVGRAVAVLTAHQAQGAAAPKAPPPDLKIGGHPKPQAAKLKPAGVKQIIAVGSGKGGVGKSTVAVNLAVALAKAGKRVGLLDADIYGPSGPRMLGLSGKPQVDDDNMILPPEAYGVRMMSIGLMVEEGQAVVWRGPMLMGALQQFLGEVLWGELDVLIVDLPPGTGDVFLTLAQKSELAGIVMVSTPQDVALIDARKGIDMAKKLNVPIFGLIENMATYICPNCGHEAHPFGHGGVAREAKSLGVPLLAQLPIDLDTRLGGDEGRPVAAGEGAMARAYADLASRLSEIAGI</sequence>
<protein>
    <recommendedName>
        <fullName evidence="8">Iron-sulfur cluster carrier protein</fullName>
    </recommendedName>
</protein>
<dbReference type="PANTHER" id="PTHR42961">
    <property type="entry name" value="IRON-SULFUR PROTEIN NUBPL"/>
    <property type="match status" value="1"/>
</dbReference>
<dbReference type="SUPFAM" id="SSF117916">
    <property type="entry name" value="Fe-S cluster assembly (FSCA) domain-like"/>
    <property type="match status" value="1"/>
</dbReference>
<keyword evidence="7 8" id="KW-0411">Iron-sulfur</keyword>
<dbReference type="InterPro" id="IPR044304">
    <property type="entry name" value="NUBPL-like"/>
</dbReference>
<organism evidence="11 12">
    <name type="scientific">Rhodalgimonas zhirmunskyi</name>
    <dbReference type="NCBI Taxonomy" id="2964767"/>
    <lineage>
        <taxon>Bacteria</taxon>
        <taxon>Pseudomonadati</taxon>
        <taxon>Pseudomonadota</taxon>
        <taxon>Alphaproteobacteria</taxon>
        <taxon>Rhodobacterales</taxon>
        <taxon>Roseobacteraceae</taxon>
        <taxon>Rhodalgimonas</taxon>
    </lineage>
</organism>
<reference evidence="11" key="1">
    <citation type="submission" date="2022-07" db="EMBL/GenBank/DDBJ databases">
        <authorList>
            <person name="Otstavnykh N."/>
            <person name="Isaeva M."/>
            <person name="Bystritskaya E."/>
        </authorList>
    </citation>
    <scope>NUCLEOTIDE SEQUENCE</scope>
    <source>
        <strain evidence="11">10Alg 79</strain>
    </source>
</reference>
<dbReference type="GO" id="GO:0016887">
    <property type="term" value="F:ATP hydrolysis activity"/>
    <property type="evidence" value="ECO:0007669"/>
    <property type="project" value="UniProtKB-UniRule"/>
</dbReference>
<keyword evidence="6 8" id="KW-0408">Iron</keyword>
<keyword evidence="3 8" id="KW-0479">Metal-binding</keyword>
<evidence type="ECO:0000256" key="3">
    <source>
        <dbReference type="ARBA" id="ARBA00022723"/>
    </source>
</evidence>
<evidence type="ECO:0000256" key="2">
    <source>
        <dbReference type="ARBA" id="ARBA00008205"/>
    </source>
</evidence>
<comment type="subunit">
    <text evidence="8">Homodimer.</text>
</comment>
<dbReference type="InterPro" id="IPR002744">
    <property type="entry name" value="MIP18-like"/>
</dbReference>
<dbReference type="RefSeq" id="WP_317625042.1">
    <property type="nucleotide sequence ID" value="NZ_JANFFA010000001.1"/>
</dbReference>
<dbReference type="Pfam" id="PF10609">
    <property type="entry name" value="ParA"/>
    <property type="match status" value="1"/>
</dbReference>
<evidence type="ECO:0000256" key="6">
    <source>
        <dbReference type="ARBA" id="ARBA00023004"/>
    </source>
</evidence>
<keyword evidence="4 8" id="KW-0547">Nucleotide-binding</keyword>
<comment type="similarity">
    <text evidence="2">In the C-terminal section; belongs to the Mrp/NBP35 ATP-binding proteins family.</text>
</comment>
<evidence type="ECO:0000259" key="10">
    <source>
        <dbReference type="Pfam" id="PF01883"/>
    </source>
</evidence>
<dbReference type="HAMAP" id="MF_02040">
    <property type="entry name" value="Mrp_NBP35"/>
    <property type="match status" value="1"/>
</dbReference>